<protein>
    <submittedName>
        <fullName evidence="2">Copper chaperone CopZ</fullName>
    </submittedName>
</protein>
<feature type="domain" description="HMA" evidence="1">
    <location>
        <begin position="2"/>
        <end position="68"/>
    </location>
</feature>
<dbReference type="Gene3D" id="3.30.70.100">
    <property type="match status" value="1"/>
</dbReference>
<evidence type="ECO:0000313" key="2">
    <source>
        <dbReference type="EMBL" id="NYE06247.1"/>
    </source>
</evidence>
<name>A0A852TF20_9BACI</name>
<dbReference type="Pfam" id="PF00403">
    <property type="entry name" value="HMA"/>
    <property type="match status" value="1"/>
</dbReference>
<dbReference type="GO" id="GO:0046872">
    <property type="term" value="F:metal ion binding"/>
    <property type="evidence" value="ECO:0007669"/>
    <property type="project" value="InterPro"/>
</dbReference>
<dbReference type="Proteomes" id="UP000548423">
    <property type="component" value="Unassembled WGS sequence"/>
</dbReference>
<gene>
    <name evidence="2" type="ORF">F4694_003027</name>
</gene>
<accession>A0A852TF20</accession>
<dbReference type="InterPro" id="IPR006121">
    <property type="entry name" value="HMA_dom"/>
</dbReference>
<evidence type="ECO:0000313" key="3">
    <source>
        <dbReference type="Proteomes" id="UP000548423"/>
    </source>
</evidence>
<evidence type="ECO:0000259" key="1">
    <source>
        <dbReference type="PROSITE" id="PS50846"/>
    </source>
</evidence>
<reference evidence="3" key="2">
    <citation type="submission" date="2020-08" db="EMBL/GenBank/DDBJ databases">
        <title>The Agave Microbiome: Exploring the role of microbial communities in plant adaptations to desert environments.</title>
        <authorList>
            <person name="Partida-Martinez L.P."/>
        </authorList>
    </citation>
    <scope>NUCLEOTIDE SEQUENCE [LARGE SCALE GENOMIC DNA]</scope>
    <source>
        <strain evidence="3">AT2.8</strain>
    </source>
</reference>
<comment type="caution">
    <text evidence="2">The sequence shown here is derived from an EMBL/GenBank/DDBJ whole genome shotgun (WGS) entry which is preliminary data.</text>
</comment>
<organism evidence="2 3">
    <name type="scientific">Neobacillus niacini</name>
    <dbReference type="NCBI Taxonomy" id="86668"/>
    <lineage>
        <taxon>Bacteria</taxon>
        <taxon>Bacillati</taxon>
        <taxon>Bacillota</taxon>
        <taxon>Bacilli</taxon>
        <taxon>Bacillales</taxon>
        <taxon>Bacillaceae</taxon>
        <taxon>Neobacillus</taxon>
    </lineage>
</organism>
<dbReference type="InterPro" id="IPR036163">
    <property type="entry name" value="HMA_dom_sf"/>
</dbReference>
<dbReference type="PROSITE" id="PS50846">
    <property type="entry name" value="HMA_2"/>
    <property type="match status" value="1"/>
</dbReference>
<reference evidence="3" key="1">
    <citation type="submission" date="2020-07" db="EMBL/GenBank/DDBJ databases">
        <authorList>
            <person name="Partida-Martinez L."/>
            <person name="Huntemann M."/>
            <person name="Clum A."/>
            <person name="Wang J."/>
            <person name="Palaniappan K."/>
            <person name="Ritter S."/>
            <person name="Chen I.-M."/>
            <person name="Stamatis D."/>
            <person name="Reddy T."/>
            <person name="O'Malley R."/>
            <person name="Daum C."/>
            <person name="Shapiro N."/>
            <person name="Ivanova N."/>
            <person name="Kyrpides N."/>
            <person name="Woyke T."/>
        </authorList>
    </citation>
    <scope>NUCLEOTIDE SEQUENCE [LARGE SCALE GENOMIC DNA]</scope>
    <source>
        <strain evidence="3">AT2.8</strain>
    </source>
</reference>
<proteinExistence type="predicted"/>
<dbReference type="EMBL" id="JACCBX010000006">
    <property type="protein sequence ID" value="NYE06247.1"/>
    <property type="molecule type" value="Genomic_DNA"/>
</dbReference>
<dbReference type="AlphaFoldDB" id="A0A852TF20"/>
<dbReference type="SUPFAM" id="SSF55008">
    <property type="entry name" value="HMA, heavy metal-associated domain"/>
    <property type="match status" value="1"/>
</dbReference>
<sequence>MADMTLFIKEATSMLPIQTLETVLMQMDGVERALVDTEDGEVKITYNENQVAQEKIINRIQEHGLHLLE</sequence>